<dbReference type="Proteomes" id="UP000294901">
    <property type="component" value="Unassembled WGS sequence"/>
</dbReference>
<sequence length="360" mass="38800">MTNSVIAEAPPAGADVPVAARNPRVRWILLAIGLVAALALPWFIYPPVAMDIVALALFAIALDILLGFTGLLSFGHAAFWGSSAYVTGLIATHYGVPFPVAVAGGAVFAMILALPIGYVSVRRSGIYFAMVTLAFAQMVYFIGYQWSDLTGGENGLQGVPRSFFGIELIETESFYFYYAALPILLFGMWAAWRIVHSPFGRVLVSIRDNAPRARALGYETDRYKALAFVLSAGLTGLAGGVFAINHGFVALTELHWTTSGDVVLMTVLGGIGTLWGGIVGAFLTVMLADYLASSGFSGIDLITGSVFILVVLLFRRGIWGTVRQQWDVRRRRVAARRALRSYSSPDRSSRRTTSGEGTGR</sequence>
<evidence type="ECO:0000256" key="3">
    <source>
        <dbReference type="ARBA" id="ARBA00022692"/>
    </source>
</evidence>
<comment type="caution">
    <text evidence="8">The sequence shown here is derived from an EMBL/GenBank/DDBJ whole genome shotgun (WGS) entry which is preliminary data.</text>
</comment>
<keyword evidence="3 7" id="KW-0812">Transmembrane</keyword>
<feature type="transmembrane region" description="Helical" evidence="7">
    <location>
        <begin position="225"/>
        <end position="244"/>
    </location>
</feature>
<feature type="transmembrane region" description="Helical" evidence="7">
    <location>
        <begin position="126"/>
        <end position="146"/>
    </location>
</feature>
<feature type="transmembrane region" description="Helical" evidence="7">
    <location>
        <begin position="295"/>
        <end position="314"/>
    </location>
</feature>
<gene>
    <name evidence="8" type="ORF">C8E87_0151</name>
</gene>
<feature type="compositionally biased region" description="Low complexity" evidence="6">
    <location>
        <begin position="341"/>
        <end position="354"/>
    </location>
</feature>
<comment type="subcellular location">
    <subcellularLocation>
        <location evidence="1">Cell membrane</location>
        <topology evidence="1">Multi-pass membrane protein</topology>
    </subcellularLocation>
</comment>
<keyword evidence="9" id="KW-1185">Reference proteome</keyword>
<accession>A0A4R6JK48</accession>
<keyword evidence="2" id="KW-1003">Cell membrane</keyword>
<evidence type="ECO:0000313" key="8">
    <source>
        <dbReference type="EMBL" id="TDO36574.1"/>
    </source>
</evidence>
<evidence type="ECO:0000256" key="1">
    <source>
        <dbReference type="ARBA" id="ARBA00004651"/>
    </source>
</evidence>
<dbReference type="InterPro" id="IPR043428">
    <property type="entry name" value="LivM-like"/>
</dbReference>
<dbReference type="AlphaFoldDB" id="A0A4R6JK48"/>
<evidence type="ECO:0000256" key="4">
    <source>
        <dbReference type="ARBA" id="ARBA00022989"/>
    </source>
</evidence>
<keyword evidence="5 7" id="KW-0472">Membrane</keyword>
<keyword evidence="4 7" id="KW-1133">Transmembrane helix</keyword>
<evidence type="ECO:0000256" key="5">
    <source>
        <dbReference type="ARBA" id="ARBA00023136"/>
    </source>
</evidence>
<feature type="region of interest" description="Disordered" evidence="6">
    <location>
        <begin position="341"/>
        <end position="360"/>
    </location>
</feature>
<reference evidence="8 9" key="1">
    <citation type="submission" date="2019-03" db="EMBL/GenBank/DDBJ databases">
        <title>Sequencing the genomes of 1000 actinobacteria strains.</title>
        <authorList>
            <person name="Klenk H.-P."/>
        </authorList>
    </citation>
    <scope>NUCLEOTIDE SEQUENCE [LARGE SCALE GENOMIC DNA]</scope>
    <source>
        <strain evidence="8 9">DSM 43805</strain>
    </source>
</reference>
<dbReference type="GO" id="GO:0015658">
    <property type="term" value="F:branched-chain amino acid transmembrane transporter activity"/>
    <property type="evidence" value="ECO:0007669"/>
    <property type="project" value="InterPro"/>
</dbReference>
<feature type="transmembrane region" description="Helical" evidence="7">
    <location>
        <begin position="52"/>
        <end position="74"/>
    </location>
</feature>
<evidence type="ECO:0000256" key="7">
    <source>
        <dbReference type="SAM" id="Phobius"/>
    </source>
</evidence>
<dbReference type="CDD" id="cd06581">
    <property type="entry name" value="TM_PBP1_LivM_like"/>
    <property type="match status" value="1"/>
</dbReference>
<dbReference type="PANTHER" id="PTHR30482">
    <property type="entry name" value="HIGH-AFFINITY BRANCHED-CHAIN AMINO ACID TRANSPORT SYSTEM PERMEASE"/>
    <property type="match status" value="1"/>
</dbReference>
<feature type="transmembrane region" description="Helical" evidence="7">
    <location>
        <begin position="174"/>
        <end position="192"/>
    </location>
</feature>
<organism evidence="8 9">
    <name type="scientific">Paractinoplanes brasiliensis</name>
    <dbReference type="NCBI Taxonomy" id="52695"/>
    <lineage>
        <taxon>Bacteria</taxon>
        <taxon>Bacillati</taxon>
        <taxon>Actinomycetota</taxon>
        <taxon>Actinomycetes</taxon>
        <taxon>Micromonosporales</taxon>
        <taxon>Micromonosporaceae</taxon>
        <taxon>Paractinoplanes</taxon>
    </lineage>
</organism>
<evidence type="ECO:0000313" key="9">
    <source>
        <dbReference type="Proteomes" id="UP000294901"/>
    </source>
</evidence>
<feature type="transmembrane region" description="Helical" evidence="7">
    <location>
        <begin position="264"/>
        <end position="288"/>
    </location>
</feature>
<dbReference type="InterPro" id="IPR001851">
    <property type="entry name" value="ABC_transp_permease"/>
</dbReference>
<name>A0A4R6JK48_9ACTN</name>
<protein>
    <submittedName>
        <fullName evidence="8">Amino acid/amide ABC transporter membrane protein 2 (HAAT family)</fullName>
    </submittedName>
</protein>
<evidence type="ECO:0000256" key="2">
    <source>
        <dbReference type="ARBA" id="ARBA00022475"/>
    </source>
</evidence>
<feature type="transmembrane region" description="Helical" evidence="7">
    <location>
        <begin position="27"/>
        <end position="45"/>
    </location>
</feature>
<dbReference type="EMBL" id="SNWR01000001">
    <property type="protein sequence ID" value="TDO36574.1"/>
    <property type="molecule type" value="Genomic_DNA"/>
</dbReference>
<proteinExistence type="predicted"/>
<dbReference type="GO" id="GO:0005886">
    <property type="term" value="C:plasma membrane"/>
    <property type="evidence" value="ECO:0007669"/>
    <property type="project" value="UniProtKB-SubCell"/>
</dbReference>
<feature type="transmembrane region" description="Helical" evidence="7">
    <location>
        <begin position="94"/>
        <end position="114"/>
    </location>
</feature>
<evidence type="ECO:0000256" key="6">
    <source>
        <dbReference type="SAM" id="MobiDB-lite"/>
    </source>
</evidence>
<dbReference type="PANTHER" id="PTHR30482:SF17">
    <property type="entry name" value="ABC TRANSPORTER ATP-BINDING PROTEIN"/>
    <property type="match status" value="1"/>
</dbReference>
<dbReference type="Pfam" id="PF02653">
    <property type="entry name" value="BPD_transp_2"/>
    <property type="match status" value="1"/>
</dbReference>